<feature type="domain" description="Cadherin" evidence="23">
    <location>
        <begin position="1522"/>
        <end position="1626"/>
    </location>
</feature>
<feature type="compositionally biased region" description="Low complexity" evidence="18">
    <location>
        <begin position="2748"/>
        <end position="2761"/>
    </location>
</feature>
<feature type="domain" description="Cadherin" evidence="23">
    <location>
        <begin position="719"/>
        <end position="822"/>
    </location>
</feature>
<feature type="domain" description="Cadherin" evidence="23">
    <location>
        <begin position="1324"/>
        <end position="1415"/>
    </location>
</feature>
<dbReference type="InterPro" id="IPR002126">
    <property type="entry name" value="Cadherin-like_dom"/>
</dbReference>
<evidence type="ECO:0000259" key="22">
    <source>
        <dbReference type="PROSITE" id="PS50026"/>
    </source>
</evidence>
<keyword evidence="4 16" id="KW-0812">Transmembrane</keyword>
<dbReference type="SUPFAM" id="SSF49313">
    <property type="entry name" value="Cadherin-like"/>
    <property type="match status" value="15"/>
</dbReference>
<evidence type="ECO:0000256" key="17">
    <source>
        <dbReference type="RuleBase" id="RU004357"/>
    </source>
</evidence>
<keyword evidence="8 14" id="KW-0106">Calcium</keyword>
<evidence type="ECO:0000256" key="13">
    <source>
        <dbReference type="ARBA" id="ARBA00023180"/>
    </source>
</evidence>
<dbReference type="CDD" id="cd00054">
    <property type="entry name" value="EGF_CA"/>
    <property type="match status" value="1"/>
</dbReference>
<proteinExistence type="predicted"/>
<dbReference type="CDD" id="cd11304">
    <property type="entry name" value="Cadherin_repeat"/>
    <property type="match status" value="16"/>
</dbReference>
<dbReference type="InterPro" id="IPR009030">
    <property type="entry name" value="Growth_fac_rcpt_cys_sf"/>
</dbReference>
<gene>
    <name evidence="24" type="ORF">RRG08_038012</name>
</gene>
<dbReference type="InterPro" id="IPR001881">
    <property type="entry name" value="EGF-like_Ca-bd_dom"/>
</dbReference>
<feature type="region of interest" description="Disordered" evidence="18">
    <location>
        <begin position="2742"/>
        <end position="2771"/>
    </location>
</feature>
<keyword evidence="3 15" id="KW-0245">EGF-like domain</keyword>
<evidence type="ECO:0000259" key="23">
    <source>
        <dbReference type="PROSITE" id="PS50268"/>
    </source>
</evidence>
<keyword evidence="11 19" id="KW-0472">Membrane</keyword>
<keyword evidence="13" id="KW-0325">Glycoprotein</keyword>
<dbReference type="Gene3D" id="2.60.120.200">
    <property type="match status" value="2"/>
</dbReference>
<evidence type="ECO:0000313" key="24">
    <source>
        <dbReference type="EMBL" id="KAK3777760.1"/>
    </source>
</evidence>
<evidence type="ECO:0000256" key="3">
    <source>
        <dbReference type="ARBA" id="ARBA00022536"/>
    </source>
</evidence>
<dbReference type="Pfam" id="PF02210">
    <property type="entry name" value="Laminin_G_2"/>
    <property type="match status" value="2"/>
</dbReference>
<dbReference type="EMBL" id="JAWDGP010003058">
    <property type="protein sequence ID" value="KAK3777760.1"/>
    <property type="molecule type" value="Genomic_DNA"/>
</dbReference>
<dbReference type="CDD" id="cd00053">
    <property type="entry name" value="EGF"/>
    <property type="match status" value="1"/>
</dbReference>
<evidence type="ECO:0000256" key="20">
    <source>
        <dbReference type="SAM" id="SignalP"/>
    </source>
</evidence>
<dbReference type="SMART" id="SM00181">
    <property type="entry name" value="EGF"/>
    <property type="match status" value="4"/>
</dbReference>
<dbReference type="PROSITE" id="PS50025">
    <property type="entry name" value="LAM_G_DOMAIN"/>
    <property type="match status" value="2"/>
</dbReference>
<dbReference type="FunFam" id="2.60.40.60:FF:000058">
    <property type="entry name" value="FAT atypical cadherin 3"/>
    <property type="match status" value="1"/>
</dbReference>
<feature type="domain" description="Cadherin" evidence="23">
    <location>
        <begin position="825"/>
        <end position="942"/>
    </location>
</feature>
<dbReference type="InterPro" id="IPR020894">
    <property type="entry name" value="Cadherin_CS"/>
</dbReference>
<dbReference type="Gene3D" id="2.60.40.60">
    <property type="entry name" value="Cadherins"/>
    <property type="match status" value="16"/>
</dbReference>
<dbReference type="Pfam" id="PF24811">
    <property type="entry name" value="Ig_Shg"/>
    <property type="match status" value="1"/>
</dbReference>
<dbReference type="GO" id="GO:0005509">
    <property type="term" value="F:calcium ion binding"/>
    <property type="evidence" value="ECO:0007669"/>
    <property type="project" value="UniProtKB-UniRule"/>
</dbReference>
<evidence type="ECO:0000256" key="9">
    <source>
        <dbReference type="ARBA" id="ARBA00022889"/>
    </source>
</evidence>
<dbReference type="Pfam" id="PF00028">
    <property type="entry name" value="Cadherin"/>
    <property type="match status" value="10"/>
</dbReference>
<feature type="domain" description="EGF-like" evidence="22">
    <location>
        <begin position="2287"/>
        <end position="2318"/>
    </location>
</feature>
<reference evidence="24" key="1">
    <citation type="journal article" date="2023" name="G3 (Bethesda)">
        <title>A reference genome for the long-term kleptoplast-retaining sea slug Elysia crispata morphotype clarki.</title>
        <authorList>
            <person name="Eastman K.E."/>
            <person name="Pendleton A.L."/>
            <person name="Shaikh M.A."/>
            <person name="Suttiyut T."/>
            <person name="Ogas R."/>
            <person name="Tomko P."/>
            <person name="Gavelis G."/>
            <person name="Widhalm J.R."/>
            <person name="Wisecaver J.H."/>
        </authorList>
    </citation>
    <scope>NUCLEOTIDE SEQUENCE</scope>
    <source>
        <strain evidence="24">ECLA1</strain>
    </source>
</reference>
<keyword evidence="6 20" id="KW-0732">Signal</keyword>
<evidence type="ECO:0000256" key="10">
    <source>
        <dbReference type="ARBA" id="ARBA00022989"/>
    </source>
</evidence>
<sequence length="2792" mass="313570">MAYQTMFLLLCLLALSVTFSSEAFKSYPGRMHVHRSRSHRGTQKIKYDLEKTQPTAIPENANAHTVLFDLKSVNFDGEPAASFKFQVITTEDSVPDRANLFTVDQFNRLKFSNLSNPKEFFDYEQYKTIVVIVQATSMTGRSEIKLVKVSIPLSDVNDELPVLKNQPFPYNAAIPEEPDEGHLVYALLAQDPDVGSDLQYIMDETANADVKKLFKVEEVKDEKTDLKEGHIKLRTGTTFTRGRRFIIPVVIRDKFQVHQSITAKVNVVVGPRRPQFFQSNYEGWIFETDLSNKPVYSKADPNERLVVQVLQFQKNTAITFKLMDETNQESNKFRIDEKGHIFNKDVLDFDVPLPQRPPKYRLWVKAIELYNQDELESTVPVVITIHDENDNAPQFPSTQYQKQIPEDYGVDKPVLTVRADDIDSGKNSVVTYEIDDPYFKVTKVGKDGVILVKSKLDFDAAPGPTYRFKVIAKDNGAVSKSSSVDVMISTSNVNDEKPEIASPGVSVLRDNVPKNFILTRLKATDKDGDNVKFYFSPREERYKIFRITPSSGVIKVTSKVPDLESSYSLNVTAVDDGSCCGGLKFQESSISFPVEIVDSVNQKPSFTDCLQYTNKARFREEMEIGTPVLKVKAKDPDRGLNAVVNYFIESPSGADAPFAIDINTGQITVKNKVDREALGGKSFIQVTVKGSDRAKVPQEGWCTFRVPVIDINDNAPQFSSQLYSEKIPSNTILSKVIMRVGATDLDIGDNAKITYSLIGEDSKAFGIYKETGLIYVNSKLNGYRKSEYNFEVKAQDHGKPPKEGKVKVKIEVAVPTTEPPKFDKDRNNYHYKIEETVQPNTDKAVLTTLGCQSNTDNPRVQYFIVDSKGDLKSHQAGAFSIYEFQQYGQYLVNVSVARPLDYEKQRDYTLTLRCQNFGAEPQYDQITIYVSVEDRNNKLPYFEGMGKFGRYVGSVPENTPKGVTVIEVQGYDDDVSPEFHKLHFTLINDSYLPEYPGYVADDFKIEQLEGNKAAIITKRQFDREVRAFYYLNVRADDISPSDHIAHKNPGTPNSRDVVVQVDIIDKNDNPMTFKQSSYNHTVKETVSIGQVIFAVTADDIDEVDQGGLEYRFISDEEIPFDIRDQTGEIIVTGKLDYESNHKRYDLILESRDSDNTFTATTTVIIEVTDENDNPPVFDQPEYVIDDRVVEEDFSITPETPMTLITVKAKDYDLSRTTNMRYRLLGAGTQPGDTQLFTIDSTTGTIFLIAGLDRDEPHGKSEYIFTVEAQDEDIDPQKGYTNIKVKPKDINDNYPIFPSHHLTGEVDEHSPPYWLSPNRENYPPIAVVISQDYDYAENGTVTYEIVSSPTTSDENYFNIDSQGNIYSTVDAKYLDRESRPKLEVVVRARDMGKEPLTSTATVTIILRDINDNAPVFTQSVYNATMSENFKEGVVTEVHATDKDEFKNAELTFQMARGQGHFKIDTVGNRGIISIHKAVDFEKMLSNPVFELDVQVRDSNESHVDNAKVRITVMDFNDNFPKFHDEFKKKSIQENTDPGEIVALFSASDRDSGINAEFSYLIDHEYDTRREFVIDPNGVVKTRKKLDREVQAKMKILIKAVDEGDPRQTGTATLMVSIQDVNDNFPDFKEDYRPVVYENMEPGKDGVSFPLHVLEIFADDKDTDKFGGPFGFALPKDCTSVACEKFSLTFNPENDGGLGTATITTSSVFDREEAKTYELPIVMWDMRGLGGSGSMTGTNTLTIVIGDVNDNEHFSGHQDVFVYNYKGQFGPMVVGRVFVYDADDWDLQDKSFTFVSPSSMRNFFSVDPDSGDITMKKGVPANYGKDPYTFHVDVHDSEFDKTVTSTVSITVKDLTEEAVFNSGGVRLQGLTADQFIGGDSPSIYDKFRELLAKKLGYPSFENVEIVTLRDGDGYLEVRYSAHGSPYLSSAQVDNAVILHKEEFELLGIKLLPLPLDECEDEIFEGGCYNKLTVTGKPLTVNANGTSYVGVEAFLVATEGCTADKLAEDNSCTAEYCFNGGTCKRDDWGKLSCSCRPGFEGLRCQQTRHSFDGASVAMYPTLQQCLVSQTSIKFMTNDPNGIILYNGPLTAINPLETPQDFILLELLDGFPRLTIDHGSGHVVLAPDGKDQRGTQLMQALNDGLWHTIDINRDGKRVEIVVDKCRAAQTEGDFIMDDRACRIVRETPGENQFLNVNTYLQLGGIKTKEDFASLTHLKRQAKHHLTHFKGCLKELIHNKQMYDLHFRPIPGLNSGTNGCPVEEAHCFVSKDMDSLKSRPGTIPQNKIDSGKVPLCVHGSCVASLSGNPRCHCKPGYFGTRCNKPASIRDFRKSSYYLWKMKDEFYNKMTRNRELSLQLMFRTRQRTGIFMYLFDYSTSSIAPHYVRLMLHEGKVRLAYNLGDGTKTLDLTHAQANNGQWHTLEMKRFGREFHLKLDGGEGRNYNYTLGGKERHRSVPGRPSEREVLKVNSHVYSGALKEGIGLAAQLSADLVMTCIQDVRVNDHYFAMTDEESNDPDTYARVAENQNTREGCYRQDCTKPCDKLQICVPLWEHHECRCETGYRMSGDQCLSSCTPNPCFNNVSCSVVNSQVMCRCPPGWRGQFCDTLGPELVKSGNISNGAMAAMIVSMISALMLVIVVFLLYKFCPRNEEGEKYILEVDPEDDIRENIINYDEEGAGEEDQSAYDLSRLQKGGAEVPLLPQKSQLLGRASGDSKVDVGNFIDDRMKEADGDEGAPPYDAVREYAFEGGDSDAGSLSSLNTSSSGDNDHEYDYLNDWGPKFSRLATMYGPGAEEES</sequence>
<dbReference type="InterPro" id="IPR000233">
    <property type="entry name" value="Cadherin_Y-type_LIR"/>
</dbReference>
<dbReference type="InterPro" id="IPR001791">
    <property type="entry name" value="Laminin_G"/>
</dbReference>
<dbReference type="FunFam" id="2.60.40.60:FF:000092">
    <property type="entry name" value="Protocadherin 8"/>
    <property type="match status" value="1"/>
</dbReference>
<comment type="caution">
    <text evidence="15">Lacks conserved residue(s) required for the propagation of feature annotation.</text>
</comment>
<evidence type="ECO:0000256" key="2">
    <source>
        <dbReference type="ARBA" id="ARBA00022475"/>
    </source>
</evidence>
<keyword evidence="9 16" id="KW-0130">Cell adhesion</keyword>
<dbReference type="InterPro" id="IPR013320">
    <property type="entry name" value="ConA-like_dom_sf"/>
</dbReference>
<evidence type="ECO:0000256" key="19">
    <source>
        <dbReference type="SAM" id="Phobius"/>
    </source>
</evidence>
<evidence type="ECO:0000259" key="21">
    <source>
        <dbReference type="PROSITE" id="PS50025"/>
    </source>
</evidence>
<evidence type="ECO:0000256" key="7">
    <source>
        <dbReference type="ARBA" id="ARBA00022737"/>
    </source>
</evidence>
<dbReference type="FunFam" id="2.60.40.60:FF:000033">
    <property type="entry name" value="FAT atypical cadherin 1"/>
    <property type="match status" value="1"/>
</dbReference>
<keyword evidence="10 19" id="KW-1133">Transmembrane helix</keyword>
<feature type="domain" description="Cadherin" evidence="23">
    <location>
        <begin position="1768"/>
        <end position="1858"/>
    </location>
</feature>
<comment type="caution">
    <text evidence="24">The sequence shown here is derived from an EMBL/GenBank/DDBJ whole genome shotgun (WGS) entry which is preliminary data.</text>
</comment>
<dbReference type="PROSITE" id="PS00022">
    <property type="entry name" value="EGF_1"/>
    <property type="match status" value="3"/>
</dbReference>
<dbReference type="Gene3D" id="2.10.25.10">
    <property type="entry name" value="Laminin"/>
    <property type="match status" value="3"/>
</dbReference>
<evidence type="ECO:0000256" key="12">
    <source>
        <dbReference type="ARBA" id="ARBA00023157"/>
    </source>
</evidence>
<feature type="domain" description="Cadherin" evidence="23">
    <location>
        <begin position="610"/>
        <end position="718"/>
    </location>
</feature>
<feature type="chain" id="PRO_5042089363" evidence="20">
    <location>
        <begin position="24"/>
        <end position="2792"/>
    </location>
</feature>
<feature type="transmembrane region" description="Helical" evidence="19">
    <location>
        <begin position="2617"/>
        <end position="2639"/>
    </location>
</feature>
<keyword evidence="2" id="KW-1003">Cell membrane</keyword>
<feature type="domain" description="EGF-like" evidence="22">
    <location>
        <begin position="2005"/>
        <end position="2042"/>
    </location>
</feature>
<dbReference type="GO" id="GO:0005886">
    <property type="term" value="C:plasma membrane"/>
    <property type="evidence" value="ECO:0007669"/>
    <property type="project" value="UniProtKB-SubCell"/>
</dbReference>
<dbReference type="PANTHER" id="PTHR24026:SF136">
    <property type="entry name" value="PROTOCADHERIN-23"/>
    <property type="match status" value="1"/>
</dbReference>
<feature type="domain" description="Cadherin" evidence="23">
    <location>
        <begin position="1189"/>
        <end position="1296"/>
    </location>
</feature>
<feature type="disulfide bond" evidence="15">
    <location>
        <begin position="2308"/>
        <end position="2317"/>
    </location>
</feature>
<feature type="domain" description="EGF-like" evidence="22">
    <location>
        <begin position="2566"/>
        <end position="2601"/>
    </location>
</feature>
<dbReference type="Gene3D" id="4.10.900.10">
    <property type="entry name" value="TCF3-CBD (Catenin binding domain)"/>
    <property type="match status" value="1"/>
</dbReference>
<dbReference type="Pfam" id="PF01049">
    <property type="entry name" value="CADH_Y-type_LIR"/>
    <property type="match status" value="1"/>
</dbReference>
<feature type="domain" description="Cadherin" evidence="23">
    <location>
        <begin position="49"/>
        <end position="163"/>
    </location>
</feature>
<evidence type="ECO:0000256" key="11">
    <source>
        <dbReference type="ARBA" id="ARBA00023136"/>
    </source>
</evidence>
<protein>
    <submittedName>
        <fullName evidence="24">Uncharacterized protein</fullName>
    </submittedName>
</protein>
<keyword evidence="5" id="KW-0479">Metal-binding</keyword>
<evidence type="ECO:0000256" key="6">
    <source>
        <dbReference type="ARBA" id="ARBA00022729"/>
    </source>
</evidence>
<dbReference type="PANTHER" id="PTHR24026">
    <property type="entry name" value="FAT ATYPICAL CADHERIN-RELATED"/>
    <property type="match status" value="1"/>
</dbReference>
<dbReference type="FunFam" id="4.10.900.10:FF:000001">
    <property type="entry name" value="Cadherin 2"/>
    <property type="match status" value="1"/>
</dbReference>
<evidence type="ECO:0000256" key="4">
    <source>
        <dbReference type="ARBA" id="ARBA00022692"/>
    </source>
</evidence>
<dbReference type="SMART" id="SM00282">
    <property type="entry name" value="LamG"/>
    <property type="match status" value="2"/>
</dbReference>
<feature type="domain" description="Laminin G" evidence="21">
    <location>
        <begin position="2321"/>
        <end position="2528"/>
    </location>
</feature>
<feature type="domain" description="Laminin G" evidence="21">
    <location>
        <begin position="2043"/>
        <end position="2255"/>
    </location>
</feature>
<evidence type="ECO:0000313" key="25">
    <source>
        <dbReference type="Proteomes" id="UP001283361"/>
    </source>
</evidence>
<feature type="domain" description="Cadherin" evidence="23">
    <location>
        <begin position="500"/>
        <end position="606"/>
    </location>
</feature>
<dbReference type="InterPro" id="IPR056370">
    <property type="entry name" value="Shg-like_Ig-like"/>
</dbReference>
<feature type="disulfide bond" evidence="15">
    <location>
        <begin position="2591"/>
        <end position="2600"/>
    </location>
</feature>
<feature type="domain" description="Cadherin" evidence="23">
    <location>
        <begin position="1074"/>
        <end position="1177"/>
    </location>
</feature>
<dbReference type="GO" id="GO:0007156">
    <property type="term" value="P:homophilic cell adhesion via plasma membrane adhesion molecules"/>
    <property type="evidence" value="ECO:0007669"/>
    <property type="project" value="InterPro"/>
</dbReference>
<feature type="domain" description="Cadherin" evidence="23">
    <location>
        <begin position="396"/>
        <end position="500"/>
    </location>
</feature>
<feature type="domain" description="Cadherin" evidence="23">
    <location>
        <begin position="1626"/>
        <end position="1759"/>
    </location>
</feature>
<dbReference type="SMART" id="SM00112">
    <property type="entry name" value="CA"/>
    <property type="match status" value="15"/>
</dbReference>
<feature type="signal peptide" evidence="20">
    <location>
        <begin position="1"/>
        <end position="23"/>
    </location>
</feature>
<keyword evidence="12 15" id="KW-1015">Disulfide bond</keyword>
<evidence type="ECO:0000256" key="18">
    <source>
        <dbReference type="SAM" id="MobiDB-lite"/>
    </source>
</evidence>
<name>A0AAE0ZYE2_9GAST</name>
<dbReference type="PROSITE" id="PS50268">
    <property type="entry name" value="CADHERIN_2"/>
    <property type="match status" value="16"/>
</dbReference>
<evidence type="ECO:0000256" key="1">
    <source>
        <dbReference type="ARBA" id="ARBA00004251"/>
    </source>
</evidence>
<feature type="disulfide bond" evidence="15">
    <location>
        <begin position="2032"/>
        <end position="2041"/>
    </location>
</feature>
<feature type="domain" description="Cadherin" evidence="23">
    <location>
        <begin position="1416"/>
        <end position="1521"/>
    </location>
</feature>
<comment type="function">
    <text evidence="17">Cadherins are calcium-dependent cell adhesion proteins.</text>
</comment>
<feature type="domain" description="Cadherin" evidence="23">
    <location>
        <begin position="166"/>
        <end position="276"/>
    </location>
</feature>
<dbReference type="PROSITE" id="PS00232">
    <property type="entry name" value="CADHERIN_1"/>
    <property type="match status" value="5"/>
</dbReference>
<dbReference type="Pfam" id="PF00008">
    <property type="entry name" value="EGF"/>
    <property type="match status" value="1"/>
</dbReference>
<feature type="domain" description="Cadherin" evidence="23">
    <location>
        <begin position="947"/>
        <end position="1073"/>
    </location>
</feature>
<comment type="subcellular location">
    <subcellularLocation>
        <location evidence="1 16">Cell membrane</location>
        <topology evidence="1 16">Single-pass type I membrane protein</topology>
    </subcellularLocation>
</comment>
<accession>A0AAE0ZYE2</accession>
<dbReference type="FunFam" id="2.60.40.60:FF:000039">
    <property type="entry name" value="FAT atypical cadherin 3"/>
    <property type="match status" value="1"/>
</dbReference>
<organism evidence="24 25">
    <name type="scientific">Elysia crispata</name>
    <name type="common">lettuce slug</name>
    <dbReference type="NCBI Taxonomy" id="231223"/>
    <lineage>
        <taxon>Eukaryota</taxon>
        <taxon>Metazoa</taxon>
        <taxon>Spiralia</taxon>
        <taxon>Lophotrochozoa</taxon>
        <taxon>Mollusca</taxon>
        <taxon>Gastropoda</taxon>
        <taxon>Heterobranchia</taxon>
        <taxon>Euthyneura</taxon>
        <taxon>Panpulmonata</taxon>
        <taxon>Sacoglossa</taxon>
        <taxon>Placobranchoidea</taxon>
        <taxon>Plakobranchidae</taxon>
        <taxon>Elysia</taxon>
    </lineage>
</organism>
<dbReference type="PRINTS" id="PR00205">
    <property type="entry name" value="CADHERIN"/>
</dbReference>
<dbReference type="CDD" id="cd00110">
    <property type="entry name" value="LamG"/>
    <property type="match status" value="2"/>
</dbReference>
<dbReference type="InterPro" id="IPR027397">
    <property type="entry name" value="Catenin-bd_sf"/>
</dbReference>
<dbReference type="SUPFAM" id="SSF57184">
    <property type="entry name" value="Growth factor receptor domain"/>
    <property type="match status" value="1"/>
</dbReference>
<dbReference type="InterPro" id="IPR000742">
    <property type="entry name" value="EGF"/>
</dbReference>
<evidence type="ECO:0000256" key="15">
    <source>
        <dbReference type="PROSITE-ProRule" id="PRU00076"/>
    </source>
</evidence>
<keyword evidence="25" id="KW-1185">Reference proteome</keyword>
<evidence type="ECO:0000256" key="16">
    <source>
        <dbReference type="RuleBase" id="RU003318"/>
    </source>
</evidence>
<dbReference type="SMART" id="SM00179">
    <property type="entry name" value="EGF_CA"/>
    <property type="match status" value="3"/>
</dbReference>
<evidence type="ECO:0000256" key="14">
    <source>
        <dbReference type="PROSITE-ProRule" id="PRU00043"/>
    </source>
</evidence>
<evidence type="ECO:0000256" key="5">
    <source>
        <dbReference type="ARBA" id="ARBA00022723"/>
    </source>
</evidence>
<evidence type="ECO:0000256" key="8">
    <source>
        <dbReference type="ARBA" id="ARBA00022837"/>
    </source>
</evidence>
<dbReference type="InterPro" id="IPR015919">
    <property type="entry name" value="Cadherin-like_sf"/>
</dbReference>
<feature type="domain" description="Cadherin" evidence="23">
    <location>
        <begin position="277"/>
        <end position="395"/>
    </location>
</feature>
<dbReference type="SUPFAM" id="SSF49899">
    <property type="entry name" value="Concanavalin A-like lectins/glucanases"/>
    <property type="match status" value="2"/>
</dbReference>
<keyword evidence="7" id="KW-0677">Repeat</keyword>
<dbReference type="PROSITE" id="PS50026">
    <property type="entry name" value="EGF_3"/>
    <property type="match status" value="3"/>
</dbReference>
<dbReference type="PROSITE" id="PS01186">
    <property type="entry name" value="EGF_2"/>
    <property type="match status" value="3"/>
</dbReference>
<dbReference type="Proteomes" id="UP001283361">
    <property type="component" value="Unassembled WGS sequence"/>
</dbReference>